<keyword evidence="3 5" id="KW-0874">Quinone</keyword>
<keyword evidence="3" id="KW-0830">Ubiquinone</keyword>
<dbReference type="EC" id="7.1.1.-" evidence="3"/>
<keyword evidence="2 3" id="KW-0813">Transport</keyword>
<dbReference type="NCBIfam" id="TIGR01961">
    <property type="entry name" value="NuoC_fam"/>
    <property type="match status" value="1"/>
</dbReference>
<evidence type="ECO:0000256" key="5">
    <source>
        <dbReference type="RuleBase" id="RU003582"/>
    </source>
</evidence>
<evidence type="ECO:0000313" key="9">
    <source>
        <dbReference type="EMBL" id="QDQ43148.1"/>
    </source>
</evidence>
<evidence type="ECO:0000256" key="4">
    <source>
        <dbReference type="RuleBase" id="RU003456"/>
    </source>
</evidence>
<evidence type="ECO:0000313" key="11">
    <source>
        <dbReference type="Proteomes" id="UP000315925"/>
    </source>
</evidence>
<dbReference type="InterPro" id="IPR020396">
    <property type="entry name" value="NADH_UbQ_OxRdtase_CS"/>
</dbReference>
<gene>
    <name evidence="3" type="primary">nuoC</name>
    <name evidence="8" type="ORF">A946_02630</name>
    <name evidence="9" type="ORF">kam1_1937</name>
</gene>
<dbReference type="GO" id="GO:0050136">
    <property type="term" value="F:NADH dehydrogenase (quinone) (non-electrogenic) activity"/>
    <property type="evidence" value="ECO:0007669"/>
    <property type="project" value="UniProtKB-UniRule"/>
</dbReference>
<dbReference type="RefSeq" id="WP_039720888.1">
    <property type="nucleotide sequence ID" value="NZ_CP037899.1"/>
</dbReference>
<keyword evidence="10" id="KW-1185">Reference proteome</keyword>
<dbReference type="OrthoDB" id="9803286at2"/>
<dbReference type="GO" id="GO:0005886">
    <property type="term" value="C:plasma membrane"/>
    <property type="evidence" value="ECO:0007669"/>
    <property type="project" value="UniProtKB-SubCell"/>
</dbReference>
<dbReference type="EMBL" id="CP037899">
    <property type="protein sequence ID" value="QDQ43148.1"/>
    <property type="molecule type" value="Genomic_DNA"/>
</dbReference>
<sequence>MSVLSFPLAKEIQNLFPAKLLEVKEFRGEWTLIMDLSMIQEVARFLKEEKGFSLLLDISGVDHLGEEPRFEVVYHFYNLEKGVPLRIKGRVSEANPIVPTLSFVYPTANWHEREAYDMFGIIFEGHPDLRRILMWEGYPYFPLRKDFPVEGKPTDQSPIAFARPAPLDGGPFVSSPAPLSDQREPRAKWSEENLEELEEIKESEKLPLLQKE</sequence>
<dbReference type="PANTHER" id="PTHR10884:SF14">
    <property type="entry name" value="NADH DEHYDROGENASE [UBIQUINONE] IRON-SULFUR PROTEIN 3, MITOCHONDRIAL"/>
    <property type="match status" value="1"/>
</dbReference>
<comment type="subunit">
    <text evidence="3">NDH-1 is composed of 14 different subunits. Subunits NuoB, C, D, E, F, and G constitute the peripheral sector of the complex.</text>
</comment>
<dbReference type="PROSITE" id="PS00542">
    <property type="entry name" value="COMPLEX1_30K"/>
    <property type="match status" value="1"/>
</dbReference>
<evidence type="ECO:0000313" key="10">
    <source>
        <dbReference type="Proteomes" id="UP000031594"/>
    </source>
</evidence>
<dbReference type="Proteomes" id="UP000315925">
    <property type="component" value="Chromosome"/>
</dbReference>
<dbReference type="Pfam" id="PF00329">
    <property type="entry name" value="Complex1_30kDa"/>
    <property type="match status" value="1"/>
</dbReference>
<dbReference type="GO" id="GO:0008137">
    <property type="term" value="F:NADH dehydrogenase (ubiquinone) activity"/>
    <property type="evidence" value="ECO:0007669"/>
    <property type="project" value="InterPro"/>
</dbReference>
<comment type="function">
    <text evidence="3">NDH-1 shuttles electrons from NADH, via FMN and iron-sulfur (Fe-S) centers, to quinones in the respiratory chain. The immediate electron acceptor for the enzyme in this species is believed to be ubiquinone. Couples the redox reaction to proton translocation (for every two electrons transferred, four hydrogen ions are translocated across the cytoplasmic membrane), and thus conserves the redox energy in a proton gradient.</text>
</comment>
<keyword evidence="3 4" id="KW-0520">NAD</keyword>
<comment type="similarity">
    <text evidence="1 3 4">Belongs to the complex I 30 kDa subunit family.</text>
</comment>
<name>A0A0C1V5F4_9BACT</name>
<dbReference type="HAMAP" id="MF_01357">
    <property type="entry name" value="NDH1_NuoC"/>
    <property type="match status" value="1"/>
</dbReference>
<protein>
    <recommendedName>
        <fullName evidence="3">NADH-quinone oxidoreductase subunit C</fullName>
        <ecNumber evidence="3">7.1.1.-</ecNumber>
    </recommendedName>
    <alternativeName>
        <fullName evidence="3">NADH dehydrogenase I subunit C</fullName>
    </alternativeName>
    <alternativeName>
        <fullName evidence="3">NDH-1 subunit C</fullName>
    </alternativeName>
</protein>
<feature type="region of interest" description="Disordered" evidence="6">
    <location>
        <begin position="154"/>
        <end position="212"/>
    </location>
</feature>
<evidence type="ECO:0000256" key="2">
    <source>
        <dbReference type="ARBA" id="ARBA00022448"/>
    </source>
</evidence>
<dbReference type="GO" id="GO:0048038">
    <property type="term" value="F:quinone binding"/>
    <property type="evidence" value="ECO:0007669"/>
    <property type="project" value="UniProtKB-KW"/>
</dbReference>
<reference evidence="11" key="3">
    <citation type="submission" date="2019-03" db="EMBL/GenBank/DDBJ databases">
        <title>Complete genome of Methylacidiphilum kamchatkense Kam1.</title>
        <authorList>
            <person name="Kruse T."/>
            <person name="Murarilal Ratnadevi C."/>
            <person name="Erikstad H.-A."/>
            <person name="Birkeland N.-K."/>
        </authorList>
    </citation>
    <scope>NUCLEOTIDE SEQUENCE [LARGE SCALE GENOMIC DNA]</scope>
    <source>
        <strain evidence="11">kam1</strain>
    </source>
</reference>
<evidence type="ECO:0000259" key="7">
    <source>
        <dbReference type="Pfam" id="PF00329"/>
    </source>
</evidence>
<dbReference type="Gene3D" id="3.30.460.80">
    <property type="entry name" value="NADH:ubiquinone oxidoreductase, 30kDa subunit"/>
    <property type="match status" value="1"/>
</dbReference>
<feature type="compositionally biased region" description="Basic and acidic residues" evidence="6">
    <location>
        <begin position="200"/>
        <end position="212"/>
    </location>
</feature>
<dbReference type="SUPFAM" id="SSF143243">
    <property type="entry name" value="Nqo5-like"/>
    <property type="match status" value="1"/>
</dbReference>
<dbReference type="InterPro" id="IPR037232">
    <property type="entry name" value="NADH_quin_OxRdtase_su_C/D-like"/>
</dbReference>
<dbReference type="AlphaFoldDB" id="A0A0C1V5F4"/>
<feature type="compositionally biased region" description="Basic and acidic residues" evidence="6">
    <location>
        <begin position="181"/>
        <end position="191"/>
    </location>
</feature>
<comment type="subcellular location">
    <subcellularLocation>
        <location evidence="3">Cell membrane</location>
        <topology evidence="3">Peripheral membrane protein</topology>
        <orientation evidence="3">Cytoplasmic side</orientation>
    </subcellularLocation>
</comment>
<feature type="domain" description="NADH:ubiquinone oxidoreductase 30kDa subunit" evidence="7">
    <location>
        <begin position="38"/>
        <end position="152"/>
    </location>
</feature>
<accession>A0A0C1V5F4</accession>
<evidence type="ECO:0000256" key="3">
    <source>
        <dbReference type="HAMAP-Rule" id="MF_01357"/>
    </source>
</evidence>
<keyword evidence="3 4" id="KW-1278">Translocase</keyword>
<dbReference type="KEGG" id="mkc:kam1_1937"/>
<evidence type="ECO:0000256" key="6">
    <source>
        <dbReference type="SAM" id="MobiDB-lite"/>
    </source>
</evidence>
<dbReference type="STRING" id="1202785.A946_02630"/>
<dbReference type="Proteomes" id="UP000031594">
    <property type="component" value="Unassembled WGS sequence"/>
</dbReference>
<dbReference type="InterPro" id="IPR001268">
    <property type="entry name" value="NADH_UbQ_OxRdtase_30kDa_su"/>
</dbReference>
<reference evidence="8 10" key="1">
    <citation type="submission" date="2014-08" db="EMBL/GenBank/DDBJ databases">
        <title>Methylacidiphilum kamchatkense strain Kam1 draft genome sequence.</title>
        <authorList>
            <person name="Birkeland N.-K."/>
            <person name="Erikstad H.A."/>
        </authorList>
    </citation>
    <scope>NUCLEOTIDE SEQUENCE [LARGE SCALE GENOMIC DNA]</scope>
    <source>
        <strain evidence="8 10">Kam1</strain>
    </source>
</reference>
<proteinExistence type="inferred from homology"/>
<reference evidence="9" key="2">
    <citation type="journal article" date="2019" name="BMC Genomics">
        <title>Complete genome sequence analysis of the thermoacidophilic verrucomicrobial methanotroph 'Candidatus Methylacidiphilum kamchatkense' strain Kam1 and comparison with its closest relatives.</title>
        <authorList>
            <person name="Kruse T."/>
            <person name="Ratnadevi C.M."/>
            <person name="Erikstad H.A."/>
            <person name="Birkeland N.K."/>
        </authorList>
    </citation>
    <scope>NUCLEOTIDE SEQUENCE</scope>
    <source>
        <strain evidence="9">Kam1</strain>
    </source>
</reference>
<keyword evidence="3" id="KW-0472">Membrane</keyword>
<evidence type="ECO:0000256" key="1">
    <source>
        <dbReference type="ARBA" id="ARBA00007569"/>
    </source>
</evidence>
<keyword evidence="3" id="KW-1003">Cell membrane</keyword>
<dbReference type="PANTHER" id="PTHR10884">
    <property type="entry name" value="NADH DEHYDROGENASE UBIQUINONE IRON-SULFUR PROTEIN 3"/>
    <property type="match status" value="1"/>
</dbReference>
<evidence type="ECO:0000313" key="8">
    <source>
        <dbReference type="EMBL" id="KIE58970.1"/>
    </source>
</evidence>
<comment type="catalytic activity">
    <reaction evidence="3 5">
        <text>a quinone + NADH + 5 H(+)(in) = a quinol + NAD(+) + 4 H(+)(out)</text>
        <dbReference type="Rhea" id="RHEA:57888"/>
        <dbReference type="ChEBI" id="CHEBI:15378"/>
        <dbReference type="ChEBI" id="CHEBI:24646"/>
        <dbReference type="ChEBI" id="CHEBI:57540"/>
        <dbReference type="ChEBI" id="CHEBI:57945"/>
        <dbReference type="ChEBI" id="CHEBI:132124"/>
    </reaction>
</comment>
<organism evidence="9 11">
    <name type="scientific">Methylacidiphilum kamchatkense Kam1</name>
    <dbReference type="NCBI Taxonomy" id="1202785"/>
    <lineage>
        <taxon>Bacteria</taxon>
        <taxon>Pseudomonadati</taxon>
        <taxon>Verrucomicrobiota</taxon>
        <taxon>Methylacidiphilae</taxon>
        <taxon>Methylacidiphilales</taxon>
        <taxon>Methylacidiphilaceae</taxon>
        <taxon>Methylacidiphilum (ex Ratnadevi et al. 2023)</taxon>
    </lineage>
</organism>
<dbReference type="EMBL" id="JQNX01000002">
    <property type="protein sequence ID" value="KIE58970.1"/>
    <property type="molecule type" value="Genomic_DNA"/>
</dbReference>
<dbReference type="InterPro" id="IPR010218">
    <property type="entry name" value="NADH_DH_suC"/>
</dbReference>